<protein>
    <submittedName>
        <fullName evidence="1">DUF4249 family protein</fullName>
    </submittedName>
</protein>
<dbReference type="InterPro" id="IPR025345">
    <property type="entry name" value="DUF4249"/>
</dbReference>
<name>A0ABW7N1X4_9FLAO</name>
<comment type="caution">
    <text evidence="1">The sequence shown here is derived from an EMBL/GenBank/DDBJ whole genome shotgun (WGS) entry which is preliminary data.</text>
</comment>
<keyword evidence="2" id="KW-1185">Reference proteome</keyword>
<dbReference type="RefSeq" id="WP_344742304.1">
    <property type="nucleotide sequence ID" value="NZ_BAABAY010000007.1"/>
</dbReference>
<proteinExistence type="predicted"/>
<reference evidence="1 2" key="1">
    <citation type="submission" date="2024-02" db="EMBL/GenBank/DDBJ databases">
        <title>A Gaetbulibacter species isolated from tidal flats and genomic insights of their niches.</title>
        <authorList>
            <person name="Ye Y."/>
        </authorList>
    </citation>
    <scope>NUCLEOTIDE SEQUENCE [LARGE SCALE GENOMIC DNA]</scope>
    <source>
        <strain evidence="1 2">KYW382</strain>
    </source>
</reference>
<gene>
    <name evidence="1" type="ORF">V8G58_13585</name>
</gene>
<dbReference type="PROSITE" id="PS51257">
    <property type="entry name" value="PROKAR_LIPOPROTEIN"/>
    <property type="match status" value="1"/>
</dbReference>
<accession>A0ABW7N1X4</accession>
<evidence type="ECO:0000313" key="1">
    <source>
        <dbReference type="EMBL" id="MFH6772970.1"/>
    </source>
</evidence>
<sequence length="270" mass="30287">MNYLKYILLFLILASCEDVVTVNTPTEAPRLVIDASIDWFKGTDGSNQEFKLTETAPYFNDGVPPATGAQVTVQNSNNDTFVFIEDGTTGIYKNTTFVPVLNETYTITINYKSETYTGSETLLPVASIEYVEQNDNGGFTGDETELKAYYTDPAGEVNYNFFEFISDIPVIPSLSVYKDEFTDGNTIFGFYTEMDLSTGDMVTIRNYGVSEQFYNYMFVLLQQNSQEGGGPFETQPATVRGNCINVTNPEHYPLGYFRASQVDEFIYTVK</sequence>
<evidence type="ECO:0000313" key="2">
    <source>
        <dbReference type="Proteomes" id="UP001610100"/>
    </source>
</evidence>
<dbReference type="Pfam" id="PF14054">
    <property type="entry name" value="DUF4249"/>
    <property type="match status" value="1"/>
</dbReference>
<organism evidence="1 2">
    <name type="scientific">Gaetbulibacter aestuarii</name>
    <dbReference type="NCBI Taxonomy" id="1502358"/>
    <lineage>
        <taxon>Bacteria</taxon>
        <taxon>Pseudomonadati</taxon>
        <taxon>Bacteroidota</taxon>
        <taxon>Flavobacteriia</taxon>
        <taxon>Flavobacteriales</taxon>
        <taxon>Flavobacteriaceae</taxon>
        <taxon>Gaetbulibacter</taxon>
    </lineage>
</organism>
<dbReference type="EMBL" id="JBAWKB010000006">
    <property type="protein sequence ID" value="MFH6772970.1"/>
    <property type="molecule type" value="Genomic_DNA"/>
</dbReference>
<dbReference type="Proteomes" id="UP001610100">
    <property type="component" value="Unassembled WGS sequence"/>
</dbReference>